<dbReference type="AlphaFoldDB" id="A0A9Q1F9X3"/>
<protein>
    <recommendedName>
        <fullName evidence="2">Integrase catalytic domain-containing protein</fullName>
    </recommendedName>
</protein>
<dbReference type="PANTHER" id="PTHR37984:SF15">
    <property type="entry name" value="INTEGRASE CATALYTIC DOMAIN-CONTAINING PROTEIN"/>
    <property type="match status" value="1"/>
</dbReference>
<dbReference type="PROSITE" id="PS50994">
    <property type="entry name" value="INTEGRASE"/>
    <property type="match status" value="1"/>
</dbReference>
<evidence type="ECO:0000259" key="2">
    <source>
        <dbReference type="PROSITE" id="PS50994"/>
    </source>
</evidence>
<feature type="domain" description="Integrase catalytic" evidence="2">
    <location>
        <begin position="104"/>
        <end position="270"/>
    </location>
</feature>
<accession>A0A9Q1F9X3</accession>
<evidence type="ECO:0000313" key="4">
    <source>
        <dbReference type="Proteomes" id="UP001152622"/>
    </source>
</evidence>
<evidence type="ECO:0000256" key="1">
    <source>
        <dbReference type="SAM" id="MobiDB-lite"/>
    </source>
</evidence>
<sequence>MLHGPLQSAVSLEELQRESEQDPLLSTLCIYIRTGWPSRVPEDLAPFAGVRHELSCWGNVCVSRGLCTVVPSGLRARVLSMAHEAGKVGRQPQHHCSLPRGRLWPPRPWEHLQLDICGEIHGRGVPHHQRFLVVAYDLHSKWPEVVPAGTVTTRVIIDILEGLFARWGLPLTITTDNGPQFISAEFSDFLRNKGIKHNRTAYFHPQANGGVERFNQSLKNGIRAHLFQGCTFQAALNQTLFALQSYSARNNAGLSGVPHAWPRDGLATGPTQVPGCSGTCSRQRPRCRSSSSGQTSGGR</sequence>
<dbReference type="Gene3D" id="3.30.420.10">
    <property type="entry name" value="Ribonuclease H-like superfamily/Ribonuclease H"/>
    <property type="match status" value="1"/>
</dbReference>
<comment type="caution">
    <text evidence="3">The sequence shown here is derived from an EMBL/GenBank/DDBJ whole genome shotgun (WGS) entry which is preliminary data.</text>
</comment>
<dbReference type="SUPFAM" id="SSF53098">
    <property type="entry name" value="Ribonuclease H-like"/>
    <property type="match status" value="1"/>
</dbReference>
<dbReference type="GO" id="GO:0003676">
    <property type="term" value="F:nucleic acid binding"/>
    <property type="evidence" value="ECO:0007669"/>
    <property type="project" value="InterPro"/>
</dbReference>
<dbReference type="EMBL" id="JAINUF010000007">
    <property type="protein sequence ID" value="KAJ8353781.1"/>
    <property type="molecule type" value="Genomic_DNA"/>
</dbReference>
<dbReference type="InterPro" id="IPR036397">
    <property type="entry name" value="RNaseH_sf"/>
</dbReference>
<dbReference type="InterPro" id="IPR012337">
    <property type="entry name" value="RNaseH-like_sf"/>
</dbReference>
<evidence type="ECO:0000313" key="3">
    <source>
        <dbReference type="EMBL" id="KAJ8353781.1"/>
    </source>
</evidence>
<dbReference type="Proteomes" id="UP001152622">
    <property type="component" value="Chromosome 7"/>
</dbReference>
<feature type="compositionally biased region" description="Low complexity" evidence="1">
    <location>
        <begin position="288"/>
        <end position="299"/>
    </location>
</feature>
<keyword evidence="4" id="KW-1185">Reference proteome</keyword>
<proteinExistence type="predicted"/>
<dbReference type="InterPro" id="IPR001584">
    <property type="entry name" value="Integrase_cat-core"/>
</dbReference>
<organism evidence="3 4">
    <name type="scientific">Synaphobranchus kaupii</name>
    <name type="common">Kaup's arrowtooth eel</name>
    <dbReference type="NCBI Taxonomy" id="118154"/>
    <lineage>
        <taxon>Eukaryota</taxon>
        <taxon>Metazoa</taxon>
        <taxon>Chordata</taxon>
        <taxon>Craniata</taxon>
        <taxon>Vertebrata</taxon>
        <taxon>Euteleostomi</taxon>
        <taxon>Actinopterygii</taxon>
        <taxon>Neopterygii</taxon>
        <taxon>Teleostei</taxon>
        <taxon>Anguilliformes</taxon>
        <taxon>Synaphobranchidae</taxon>
        <taxon>Synaphobranchus</taxon>
    </lineage>
</organism>
<dbReference type="GO" id="GO:0015074">
    <property type="term" value="P:DNA integration"/>
    <property type="evidence" value="ECO:0007669"/>
    <property type="project" value="InterPro"/>
</dbReference>
<gene>
    <name evidence="3" type="ORF">SKAU_G00213480</name>
</gene>
<reference evidence="3" key="1">
    <citation type="journal article" date="2023" name="Science">
        <title>Genome structures resolve the early diversification of teleost fishes.</title>
        <authorList>
            <person name="Parey E."/>
            <person name="Louis A."/>
            <person name="Montfort J."/>
            <person name="Bouchez O."/>
            <person name="Roques C."/>
            <person name="Iampietro C."/>
            <person name="Lluch J."/>
            <person name="Castinel A."/>
            <person name="Donnadieu C."/>
            <person name="Desvignes T."/>
            <person name="Floi Bucao C."/>
            <person name="Jouanno E."/>
            <person name="Wen M."/>
            <person name="Mejri S."/>
            <person name="Dirks R."/>
            <person name="Jansen H."/>
            <person name="Henkel C."/>
            <person name="Chen W.J."/>
            <person name="Zahm M."/>
            <person name="Cabau C."/>
            <person name="Klopp C."/>
            <person name="Thompson A.W."/>
            <person name="Robinson-Rechavi M."/>
            <person name="Braasch I."/>
            <person name="Lecointre G."/>
            <person name="Bobe J."/>
            <person name="Postlethwait J.H."/>
            <person name="Berthelot C."/>
            <person name="Roest Crollius H."/>
            <person name="Guiguen Y."/>
        </authorList>
    </citation>
    <scope>NUCLEOTIDE SEQUENCE</scope>
    <source>
        <strain evidence="3">WJC10195</strain>
    </source>
</reference>
<dbReference type="OrthoDB" id="775972at2759"/>
<dbReference type="PANTHER" id="PTHR37984">
    <property type="entry name" value="PROTEIN CBG26694"/>
    <property type="match status" value="1"/>
</dbReference>
<feature type="region of interest" description="Disordered" evidence="1">
    <location>
        <begin position="265"/>
        <end position="299"/>
    </location>
</feature>
<dbReference type="Pfam" id="PF00665">
    <property type="entry name" value="rve"/>
    <property type="match status" value="1"/>
</dbReference>
<dbReference type="InterPro" id="IPR050951">
    <property type="entry name" value="Retrovirus_Pol_polyprotein"/>
</dbReference>
<name>A0A9Q1F9X3_SYNKA</name>